<sequence>MNEFNLGAVLLVLLLLMWLGYAVPRISRRRELLGQAQEMNQERFTHTARDLTGGVRARQRSAKASPMAHRSQLLRPSTPIDRPRFEVQGAGRDLGAEVIAPVENRHRLLTAILLVLLVGALALTGTAIAGLTSWWLAAGVAWLAVMFATALRLTRTRRQRRAVRPARVQESAPLGQAAAAEADDAGSGAGSTATAAQAETAQPARSAVMGPAERHELFLREIIGTDAREQSQTYRYGTLSSATAPLEYARLEEIEAVEAETADAEAAAGMTIAEGLTLDEVLERRRA</sequence>
<reference evidence="3 4" key="1">
    <citation type="submission" date="2020-08" db="EMBL/GenBank/DDBJ databases">
        <title>Sequencing the genomes of 1000 actinobacteria strains.</title>
        <authorList>
            <person name="Klenk H.-P."/>
        </authorList>
    </citation>
    <scope>NUCLEOTIDE SEQUENCE [LARGE SCALE GENOMIC DNA]</scope>
    <source>
        <strain evidence="3 4">DSM 23040</strain>
    </source>
</reference>
<dbReference type="EMBL" id="JACHWP010000001">
    <property type="protein sequence ID" value="MBB3022639.1"/>
    <property type="molecule type" value="Genomic_DNA"/>
</dbReference>
<organism evidence="3 4">
    <name type="scientific">Helcobacillus massiliensis</name>
    <dbReference type="NCBI Taxonomy" id="521392"/>
    <lineage>
        <taxon>Bacteria</taxon>
        <taxon>Bacillati</taxon>
        <taxon>Actinomycetota</taxon>
        <taxon>Actinomycetes</taxon>
        <taxon>Micrococcales</taxon>
        <taxon>Dermabacteraceae</taxon>
        <taxon>Helcobacillus</taxon>
    </lineage>
</organism>
<feature type="compositionally biased region" description="Low complexity" evidence="1">
    <location>
        <begin position="190"/>
        <end position="207"/>
    </location>
</feature>
<evidence type="ECO:0000256" key="2">
    <source>
        <dbReference type="SAM" id="Phobius"/>
    </source>
</evidence>
<keyword evidence="2" id="KW-0472">Membrane</keyword>
<evidence type="ECO:0000313" key="4">
    <source>
        <dbReference type="Proteomes" id="UP000568050"/>
    </source>
</evidence>
<feature type="compositionally biased region" description="Low complexity" evidence="1">
    <location>
        <begin position="165"/>
        <end position="180"/>
    </location>
</feature>
<feature type="region of interest" description="Disordered" evidence="1">
    <location>
        <begin position="159"/>
        <end position="208"/>
    </location>
</feature>
<comment type="caution">
    <text evidence="3">The sequence shown here is derived from an EMBL/GenBank/DDBJ whole genome shotgun (WGS) entry which is preliminary data.</text>
</comment>
<feature type="transmembrane region" description="Helical" evidence="2">
    <location>
        <begin position="134"/>
        <end position="154"/>
    </location>
</feature>
<accession>A0A839QUW1</accession>
<feature type="transmembrane region" description="Helical" evidence="2">
    <location>
        <begin position="108"/>
        <end position="128"/>
    </location>
</feature>
<gene>
    <name evidence="3" type="ORF">FHX50_000887</name>
</gene>
<name>A0A839QUW1_9MICO</name>
<keyword evidence="4" id="KW-1185">Reference proteome</keyword>
<evidence type="ECO:0000256" key="1">
    <source>
        <dbReference type="SAM" id="MobiDB-lite"/>
    </source>
</evidence>
<feature type="transmembrane region" description="Helical" evidence="2">
    <location>
        <begin position="6"/>
        <end position="23"/>
    </location>
</feature>
<proteinExistence type="predicted"/>
<dbReference type="Proteomes" id="UP000568050">
    <property type="component" value="Unassembled WGS sequence"/>
</dbReference>
<evidence type="ECO:0000313" key="3">
    <source>
        <dbReference type="EMBL" id="MBB3022639.1"/>
    </source>
</evidence>
<keyword evidence="2" id="KW-1133">Transmembrane helix</keyword>
<dbReference type="RefSeq" id="WP_183374850.1">
    <property type="nucleotide sequence ID" value="NZ_CBCSFZ010000019.1"/>
</dbReference>
<dbReference type="AlphaFoldDB" id="A0A839QUW1"/>
<keyword evidence="2" id="KW-0812">Transmembrane</keyword>
<protein>
    <submittedName>
        <fullName evidence="3">Uncharacterized protein</fullName>
    </submittedName>
</protein>